<keyword evidence="2" id="KW-1185">Reference proteome</keyword>
<protein>
    <submittedName>
        <fullName evidence="1">Uncharacterized protein</fullName>
    </submittedName>
</protein>
<accession>A0A0L7QKU4</accession>
<dbReference type="Proteomes" id="UP000053825">
    <property type="component" value="Unassembled WGS sequence"/>
</dbReference>
<name>A0A0L7QKU4_9HYME</name>
<dbReference type="STRING" id="597456.A0A0L7QKU4"/>
<evidence type="ECO:0000313" key="2">
    <source>
        <dbReference type="Proteomes" id="UP000053825"/>
    </source>
</evidence>
<organism evidence="1 2">
    <name type="scientific">Habropoda laboriosa</name>
    <dbReference type="NCBI Taxonomy" id="597456"/>
    <lineage>
        <taxon>Eukaryota</taxon>
        <taxon>Metazoa</taxon>
        <taxon>Ecdysozoa</taxon>
        <taxon>Arthropoda</taxon>
        <taxon>Hexapoda</taxon>
        <taxon>Insecta</taxon>
        <taxon>Pterygota</taxon>
        <taxon>Neoptera</taxon>
        <taxon>Endopterygota</taxon>
        <taxon>Hymenoptera</taxon>
        <taxon>Apocrita</taxon>
        <taxon>Aculeata</taxon>
        <taxon>Apoidea</taxon>
        <taxon>Anthophila</taxon>
        <taxon>Apidae</taxon>
        <taxon>Habropoda</taxon>
    </lineage>
</organism>
<dbReference type="OrthoDB" id="6375980at2759"/>
<proteinExistence type="predicted"/>
<sequence>MANENIDEQILTLYSEEKWEDIVRLKCILNKTDKSKLFWVLPTFNDLRWIQELIEKYNLIGLVSIGCGCGLLEWLFKKYSGLDVIGVELDRSWWCSKYSPPLFLKNIVFISESDTNSMFLLDKHAFLFCYFNNASAFCYYIENYKGNFIFVIGPQENEDRLSDPMPLDAKFDEYNWTLIHKKELERTGDYITVYRR</sequence>
<reference evidence="1 2" key="1">
    <citation type="submission" date="2015-07" db="EMBL/GenBank/DDBJ databases">
        <title>The genome of Habropoda laboriosa.</title>
        <authorList>
            <person name="Pan H."/>
            <person name="Kapheim K."/>
        </authorList>
    </citation>
    <scope>NUCLEOTIDE SEQUENCE [LARGE SCALE GENOMIC DNA]</scope>
    <source>
        <strain evidence="1">0110345459</strain>
    </source>
</reference>
<evidence type="ECO:0000313" key="1">
    <source>
        <dbReference type="EMBL" id="KOC59200.1"/>
    </source>
</evidence>
<gene>
    <name evidence="1" type="ORF">WH47_11276</name>
</gene>
<dbReference type="EMBL" id="KQ414940">
    <property type="protein sequence ID" value="KOC59200.1"/>
    <property type="molecule type" value="Genomic_DNA"/>
</dbReference>
<dbReference type="AlphaFoldDB" id="A0A0L7QKU4"/>